<gene>
    <name evidence="2" type="ORF">NCTC13229_06708</name>
</gene>
<dbReference type="EMBL" id="UAUI01000028">
    <property type="protein sequence ID" value="SPZ43173.1"/>
    <property type="molecule type" value="Genomic_DNA"/>
</dbReference>
<feature type="region of interest" description="Disordered" evidence="1">
    <location>
        <begin position="1"/>
        <end position="32"/>
    </location>
</feature>
<feature type="compositionally biased region" description="Low complexity" evidence="1">
    <location>
        <begin position="1"/>
        <end position="13"/>
    </location>
</feature>
<protein>
    <submittedName>
        <fullName evidence="2">Uncharacterized protein</fullName>
    </submittedName>
</protein>
<dbReference type="AlphaFoldDB" id="A0AB38FPF1"/>
<accession>A0AB38FPF1</accession>
<reference evidence="2 3" key="1">
    <citation type="submission" date="2018-06" db="EMBL/GenBank/DDBJ databases">
        <authorList>
            <consortium name="Pathogen Informatics"/>
            <person name="Doyle S."/>
        </authorList>
    </citation>
    <scope>NUCLEOTIDE SEQUENCE [LARGE SCALE GENOMIC DNA]</scope>
    <source>
        <strain evidence="2 3">NCTC13229</strain>
    </source>
</reference>
<dbReference type="Proteomes" id="UP000251211">
    <property type="component" value="Unassembled WGS sequence"/>
</dbReference>
<feature type="compositionally biased region" description="Basic residues" evidence="1">
    <location>
        <begin position="14"/>
        <end position="23"/>
    </location>
</feature>
<proteinExistence type="predicted"/>
<comment type="caution">
    <text evidence="2">The sequence shown here is derived from an EMBL/GenBank/DDBJ whole genome shotgun (WGS) entry which is preliminary data.</text>
</comment>
<evidence type="ECO:0000313" key="2">
    <source>
        <dbReference type="EMBL" id="SPZ43173.1"/>
    </source>
</evidence>
<sequence>MMLLGGTTGLQVLLRRRTPRSRGRGAPFHANG</sequence>
<evidence type="ECO:0000256" key="1">
    <source>
        <dbReference type="SAM" id="MobiDB-lite"/>
    </source>
</evidence>
<name>A0AB38FPF1_RHOWR</name>
<evidence type="ECO:0000313" key="3">
    <source>
        <dbReference type="Proteomes" id="UP000251211"/>
    </source>
</evidence>
<organism evidence="2 3">
    <name type="scientific">Rhodococcus wratislaviensis</name>
    <name type="common">Tsukamurella wratislaviensis</name>
    <dbReference type="NCBI Taxonomy" id="44752"/>
    <lineage>
        <taxon>Bacteria</taxon>
        <taxon>Bacillati</taxon>
        <taxon>Actinomycetota</taxon>
        <taxon>Actinomycetes</taxon>
        <taxon>Mycobacteriales</taxon>
        <taxon>Nocardiaceae</taxon>
        <taxon>Rhodococcus</taxon>
    </lineage>
</organism>